<sequence>MCVCSIDKNHRTNAKEKCFFVEARSEPKTTTNLSNQKPPWRSEGSTTSRPLGSARQGGSCFAAWWFVLRGVVVAGLGGYRSEKRATPWVSPWWWLASVVTDLRREPRRGSLLGGDRFQILSPITNAGVSMKHTFYFGNLKL</sequence>
<reference evidence="2" key="1">
    <citation type="submission" date="2018-02" db="EMBL/GenBank/DDBJ databases">
        <authorList>
            <person name="Cohen D.B."/>
            <person name="Kent A.D."/>
        </authorList>
    </citation>
    <scope>NUCLEOTIDE SEQUENCE</scope>
</reference>
<dbReference type="EMBL" id="OIVN01002534">
    <property type="protein sequence ID" value="SPD04413.1"/>
    <property type="molecule type" value="Genomic_DNA"/>
</dbReference>
<accession>A0A2N9GY20</accession>
<organism evidence="2">
    <name type="scientific">Fagus sylvatica</name>
    <name type="common">Beechnut</name>
    <dbReference type="NCBI Taxonomy" id="28930"/>
    <lineage>
        <taxon>Eukaryota</taxon>
        <taxon>Viridiplantae</taxon>
        <taxon>Streptophyta</taxon>
        <taxon>Embryophyta</taxon>
        <taxon>Tracheophyta</taxon>
        <taxon>Spermatophyta</taxon>
        <taxon>Magnoliopsida</taxon>
        <taxon>eudicotyledons</taxon>
        <taxon>Gunneridae</taxon>
        <taxon>Pentapetalae</taxon>
        <taxon>rosids</taxon>
        <taxon>fabids</taxon>
        <taxon>Fagales</taxon>
        <taxon>Fagaceae</taxon>
        <taxon>Fagus</taxon>
    </lineage>
</organism>
<feature type="region of interest" description="Disordered" evidence="1">
    <location>
        <begin position="29"/>
        <end position="54"/>
    </location>
</feature>
<feature type="compositionally biased region" description="Polar residues" evidence="1">
    <location>
        <begin position="29"/>
        <end position="50"/>
    </location>
</feature>
<proteinExistence type="predicted"/>
<dbReference type="AlphaFoldDB" id="A0A2N9GY20"/>
<evidence type="ECO:0000313" key="2">
    <source>
        <dbReference type="EMBL" id="SPD04413.1"/>
    </source>
</evidence>
<evidence type="ECO:0000256" key="1">
    <source>
        <dbReference type="SAM" id="MobiDB-lite"/>
    </source>
</evidence>
<protein>
    <submittedName>
        <fullName evidence="2">Uncharacterized protein</fullName>
    </submittedName>
</protein>
<gene>
    <name evidence="2" type="ORF">FSB_LOCUS32295</name>
</gene>
<name>A0A2N9GY20_FAGSY</name>